<dbReference type="InterPro" id="IPR036291">
    <property type="entry name" value="NAD(P)-bd_dom_sf"/>
</dbReference>
<keyword evidence="2" id="KW-0560">Oxidoreductase</keyword>
<dbReference type="GO" id="GO:0016491">
    <property type="term" value="F:oxidoreductase activity"/>
    <property type="evidence" value="ECO:0007669"/>
    <property type="project" value="UniProtKB-KW"/>
</dbReference>
<comment type="caution">
    <text evidence="4">The sequence shown here is derived from an EMBL/GenBank/DDBJ whole genome shotgun (WGS) entry which is preliminary data.</text>
</comment>
<dbReference type="OrthoDB" id="4773823at2"/>
<evidence type="ECO:0000256" key="2">
    <source>
        <dbReference type="ARBA" id="ARBA00023002"/>
    </source>
</evidence>
<dbReference type="PANTHER" id="PTHR44196">
    <property type="entry name" value="DEHYDROGENASE/REDUCTASE SDR FAMILY MEMBER 7B"/>
    <property type="match status" value="1"/>
</dbReference>
<evidence type="ECO:0000313" key="5">
    <source>
        <dbReference type="Proteomes" id="UP000245166"/>
    </source>
</evidence>
<dbReference type="Pfam" id="PF00106">
    <property type="entry name" value="adh_short"/>
    <property type="match status" value="1"/>
</dbReference>
<dbReference type="EMBL" id="PYHR01000002">
    <property type="protein sequence ID" value="PWD49947.1"/>
    <property type="molecule type" value="Genomic_DNA"/>
</dbReference>
<dbReference type="InterPro" id="IPR002347">
    <property type="entry name" value="SDR_fam"/>
</dbReference>
<dbReference type="Proteomes" id="UP000245166">
    <property type="component" value="Unassembled WGS sequence"/>
</dbReference>
<name>A0A2U1ZSI5_9MICO</name>
<comment type="similarity">
    <text evidence="1">Belongs to the short-chain dehydrogenases/reductases (SDR) family.</text>
</comment>
<evidence type="ECO:0000256" key="1">
    <source>
        <dbReference type="ARBA" id="ARBA00006484"/>
    </source>
</evidence>
<protein>
    <submittedName>
        <fullName evidence="4">Alcohol dehydrogenase</fullName>
    </submittedName>
</protein>
<dbReference type="SUPFAM" id="SSF51735">
    <property type="entry name" value="NAD(P)-binding Rossmann-fold domains"/>
    <property type="match status" value="1"/>
</dbReference>
<keyword evidence="5" id="KW-1185">Reference proteome</keyword>
<proteinExistence type="inferred from homology"/>
<accession>A0A2U1ZSI5</accession>
<dbReference type="Gene3D" id="3.40.50.720">
    <property type="entry name" value="NAD(P)-binding Rossmann-like Domain"/>
    <property type="match status" value="1"/>
</dbReference>
<dbReference type="PANTHER" id="PTHR44196:SF1">
    <property type="entry name" value="DEHYDROGENASE_REDUCTASE SDR FAMILY MEMBER 7B"/>
    <property type="match status" value="1"/>
</dbReference>
<feature type="region of interest" description="Disordered" evidence="3">
    <location>
        <begin position="1"/>
        <end position="25"/>
    </location>
</feature>
<evidence type="ECO:0000313" key="4">
    <source>
        <dbReference type="EMBL" id="PWD49947.1"/>
    </source>
</evidence>
<dbReference type="PRINTS" id="PR00081">
    <property type="entry name" value="GDHRDH"/>
</dbReference>
<dbReference type="GO" id="GO:0016020">
    <property type="term" value="C:membrane"/>
    <property type="evidence" value="ECO:0007669"/>
    <property type="project" value="TreeGrafter"/>
</dbReference>
<dbReference type="RefSeq" id="WP_109228331.1">
    <property type="nucleotide sequence ID" value="NZ_PYHR01000002.1"/>
</dbReference>
<reference evidence="4 5" key="1">
    <citation type="submission" date="2018-03" db="EMBL/GenBank/DDBJ databases">
        <title>Genome assembly of novel Miniimonas species PCH200.</title>
        <authorList>
            <person name="Thakur V."/>
            <person name="Kumar V."/>
            <person name="Singh D."/>
        </authorList>
    </citation>
    <scope>NUCLEOTIDE SEQUENCE [LARGE SCALE GENOMIC DNA]</scope>
    <source>
        <strain evidence="4 5">PCH200</strain>
    </source>
</reference>
<gene>
    <name evidence="4" type="ORF">C8046_03875</name>
</gene>
<dbReference type="AlphaFoldDB" id="A0A2U1ZSI5"/>
<evidence type="ECO:0000256" key="3">
    <source>
        <dbReference type="SAM" id="MobiDB-lite"/>
    </source>
</evidence>
<organism evidence="4 5">
    <name type="scientific">Serinibacter arcticus</name>
    <dbReference type="NCBI Taxonomy" id="1655435"/>
    <lineage>
        <taxon>Bacteria</taxon>
        <taxon>Bacillati</taxon>
        <taxon>Actinomycetota</taxon>
        <taxon>Actinomycetes</taxon>
        <taxon>Micrococcales</taxon>
        <taxon>Beutenbergiaceae</taxon>
        <taxon>Serinibacter</taxon>
    </lineage>
</organism>
<sequence>MPDLPDTAPTAAHPEGSDTPGTGAAGRTVLLAGASSALGTRLARSLGEAGARVVAVARREIPELDGLERVTTLRADLTDPAAVAALVASVHDGVGPVDAVLPLVGGWRGGGGIAGQSEADFRFLEASLTTLRLTTTAFWDDLVASPAGRVAIVSSTTVATPRAGNASYGALKAAAEFWTGALAHGFTTTAATGPDGEVRGAAVVLRVRAVEGLEDRLTEAVLGLWDSPAATLNGSTRTLQQGE</sequence>